<proteinExistence type="predicted"/>
<gene>
    <name evidence="1" type="ORF">CCMP2556_LOCUS8201</name>
</gene>
<dbReference type="Proteomes" id="UP001642484">
    <property type="component" value="Unassembled WGS sequence"/>
</dbReference>
<accession>A0ABP0IUN3</accession>
<sequence>MRLIQPDDQTDCYLHLVVPNLIIHEIDHHSPLHPEAKQMLDPGGPSCSEKGRPLTRNSIEEHLDRHNIEAGLIHCTSQAHSLFACAKNQVSCLTLSNSTGVHADRGFGGGL</sequence>
<reference evidence="1 2" key="1">
    <citation type="submission" date="2024-02" db="EMBL/GenBank/DDBJ databases">
        <authorList>
            <person name="Chen Y."/>
            <person name="Shah S."/>
            <person name="Dougan E. K."/>
            <person name="Thang M."/>
            <person name="Chan C."/>
        </authorList>
    </citation>
    <scope>NUCLEOTIDE SEQUENCE [LARGE SCALE GENOMIC DNA]</scope>
</reference>
<evidence type="ECO:0000313" key="2">
    <source>
        <dbReference type="Proteomes" id="UP001642484"/>
    </source>
</evidence>
<protein>
    <submittedName>
        <fullName evidence="1">Uncharacterized protein</fullName>
    </submittedName>
</protein>
<organism evidence="1 2">
    <name type="scientific">Durusdinium trenchii</name>
    <dbReference type="NCBI Taxonomy" id="1381693"/>
    <lineage>
        <taxon>Eukaryota</taxon>
        <taxon>Sar</taxon>
        <taxon>Alveolata</taxon>
        <taxon>Dinophyceae</taxon>
        <taxon>Suessiales</taxon>
        <taxon>Symbiodiniaceae</taxon>
        <taxon>Durusdinium</taxon>
    </lineage>
</organism>
<dbReference type="EMBL" id="CAXAMN010003692">
    <property type="protein sequence ID" value="CAK9005789.1"/>
    <property type="molecule type" value="Genomic_DNA"/>
</dbReference>
<comment type="caution">
    <text evidence="1">The sequence shown here is derived from an EMBL/GenBank/DDBJ whole genome shotgun (WGS) entry which is preliminary data.</text>
</comment>
<dbReference type="Gene3D" id="2.60.40.1400">
    <property type="entry name" value="G protein-activated inward rectifier potassium channel 1"/>
    <property type="match status" value="1"/>
</dbReference>
<keyword evidence="2" id="KW-1185">Reference proteome</keyword>
<dbReference type="InterPro" id="IPR013518">
    <property type="entry name" value="K_chnl_inward-rec_Kir_cyto"/>
</dbReference>
<name>A0ABP0IUN3_9DINO</name>
<evidence type="ECO:0000313" key="1">
    <source>
        <dbReference type="EMBL" id="CAK9005789.1"/>
    </source>
</evidence>